<dbReference type="Proteomes" id="UP001597380">
    <property type="component" value="Unassembled WGS sequence"/>
</dbReference>
<accession>A0ABW4XRH8</accession>
<keyword evidence="2" id="KW-1185">Reference proteome</keyword>
<keyword evidence="1" id="KW-0378">Hydrolase</keyword>
<dbReference type="InterPro" id="IPR036412">
    <property type="entry name" value="HAD-like_sf"/>
</dbReference>
<organism evidence="1 2">
    <name type="scientific">Corallincola platygyrae</name>
    <dbReference type="NCBI Taxonomy" id="1193278"/>
    <lineage>
        <taxon>Bacteria</taxon>
        <taxon>Pseudomonadati</taxon>
        <taxon>Pseudomonadota</taxon>
        <taxon>Gammaproteobacteria</taxon>
        <taxon>Alteromonadales</taxon>
        <taxon>Psychromonadaceae</taxon>
        <taxon>Corallincola</taxon>
    </lineage>
</organism>
<dbReference type="InterPro" id="IPR050155">
    <property type="entry name" value="HAD-like_hydrolase_sf"/>
</dbReference>
<dbReference type="RefSeq" id="WP_345339603.1">
    <property type="nucleotide sequence ID" value="NZ_BAABLI010000009.1"/>
</dbReference>
<name>A0ABW4XRH8_9GAMM</name>
<proteinExistence type="predicted"/>
<dbReference type="EC" id="3.1.3.5" evidence="1"/>
<dbReference type="Pfam" id="PF00702">
    <property type="entry name" value="Hydrolase"/>
    <property type="match status" value="1"/>
</dbReference>
<sequence>MIVLQWDQIETVLLDMDGTLLDLHFDNHFWLTHLPQRYAEEKEISFEQAHDLLTSAYREVMGSLKWYCLDYWQERLQMDIVAMKREVANRISLRPDTLPFLDTLKDTGRQVILLTNAHPDSLSLKVERTQLDKHLHKLYTSHEFGAAKEQQQLWSQLQRKLGFEKEKTLFVDDSASVLAAARTYGIKHLLAVANPDSQQPARQVAGYHNIKDYRTLLSDIRQHPI</sequence>
<dbReference type="Gene3D" id="3.40.50.1000">
    <property type="entry name" value="HAD superfamily/HAD-like"/>
    <property type="match status" value="1"/>
</dbReference>
<dbReference type="SUPFAM" id="SSF56784">
    <property type="entry name" value="HAD-like"/>
    <property type="match status" value="1"/>
</dbReference>
<dbReference type="InterPro" id="IPR023214">
    <property type="entry name" value="HAD_sf"/>
</dbReference>
<evidence type="ECO:0000313" key="2">
    <source>
        <dbReference type="Proteomes" id="UP001597380"/>
    </source>
</evidence>
<gene>
    <name evidence="1" type="primary">yrfG</name>
    <name evidence="1" type="ORF">ACFSJ3_12870</name>
</gene>
<dbReference type="PANTHER" id="PTHR43434">
    <property type="entry name" value="PHOSPHOGLYCOLATE PHOSPHATASE"/>
    <property type="match status" value="1"/>
</dbReference>
<dbReference type="PRINTS" id="PR00413">
    <property type="entry name" value="HADHALOGNASE"/>
</dbReference>
<comment type="caution">
    <text evidence="1">The sequence shown here is derived from an EMBL/GenBank/DDBJ whole genome shotgun (WGS) entry which is preliminary data.</text>
</comment>
<reference evidence="2" key="1">
    <citation type="journal article" date="2019" name="Int. J. Syst. Evol. Microbiol.">
        <title>The Global Catalogue of Microorganisms (GCM) 10K type strain sequencing project: providing services to taxonomists for standard genome sequencing and annotation.</title>
        <authorList>
            <consortium name="The Broad Institute Genomics Platform"/>
            <consortium name="The Broad Institute Genome Sequencing Center for Infectious Disease"/>
            <person name="Wu L."/>
            <person name="Ma J."/>
        </authorList>
    </citation>
    <scope>NUCLEOTIDE SEQUENCE [LARGE SCALE GENOMIC DNA]</scope>
    <source>
        <strain evidence="2">CGMCC 1.10992</strain>
    </source>
</reference>
<dbReference type="SFLD" id="SFLDS00003">
    <property type="entry name" value="Haloacid_Dehalogenase"/>
    <property type="match status" value="1"/>
</dbReference>
<dbReference type="EMBL" id="JBHUHT010000013">
    <property type="protein sequence ID" value="MFD2096883.1"/>
    <property type="molecule type" value="Genomic_DNA"/>
</dbReference>
<dbReference type="NCBIfam" id="TIGR01509">
    <property type="entry name" value="HAD-SF-IA-v3"/>
    <property type="match status" value="1"/>
</dbReference>
<dbReference type="PANTHER" id="PTHR43434:SF3">
    <property type="entry name" value="GMP_IMP NUCLEOTIDASE YRFG"/>
    <property type="match status" value="1"/>
</dbReference>
<dbReference type="InterPro" id="IPR006439">
    <property type="entry name" value="HAD-SF_hydro_IA"/>
</dbReference>
<evidence type="ECO:0000313" key="1">
    <source>
        <dbReference type="EMBL" id="MFD2096883.1"/>
    </source>
</evidence>
<protein>
    <submittedName>
        <fullName evidence="1">GMP/IMP nucleotidase</fullName>
        <ecNumber evidence="1">3.1.3.5</ecNumber>
    </submittedName>
</protein>
<dbReference type="SFLD" id="SFLDG01129">
    <property type="entry name" value="C1.5:_HAD__Beta-PGM__Phosphata"/>
    <property type="match status" value="1"/>
</dbReference>
<dbReference type="GO" id="GO:0008253">
    <property type="term" value="F:5'-nucleotidase activity"/>
    <property type="evidence" value="ECO:0007669"/>
    <property type="project" value="UniProtKB-EC"/>
</dbReference>
<dbReference type="NCBIfam" id="NF011564">
    <property type="entry name" value="PRK14988.1"/>
    <property type="match status" value="1"/>
</dbReference>